<dbReference type="AlphaFoldDB" id="R6P716"/>
<evidence type="ECO:0000259" key="3">
    <source>
        <dbReference type="Pfam" id="PF06580"/>
    </source>
</evidence>
<dbReference type="GO" id="GO:0016020">
    <property type="term" value="C:membrane"/>
    <property type="evidence" value="ECO:0007669"/>
    <property type="project" value="InterPro"/>
</dbReference>
<accession>R6P716</accession>
<protein>
    <submittedName>
        <fullName evidence="4">Uncharacterized protein</fullName>
    </submittedName>
</protein>
<dbReference type="EMBL" id="CBEP010000124">
    <property type="protein sequence ID" value="CDC05712.1"/>
    <property type="molecule type" value="Genomic_DNA"/>
</dbReference>
<dbReference type="SUPFAM" id="SSF55874">
    <property type="entry name" value="ATPase domain of HSP90 chaperone/DNA topoisomerase II/histidine kinase"/>
    <property type="match status" value="1"/>
</dbReference>
<sequence>MIKAVQNFFDNVKFRNKLIAITTVTAVIIGGVSIMGYEYTAKRYNSLLYDQTAISLNYISIDLSAKIQTITSLSQMLSLNKNMQENLSNYIDSPDIIKKRDARSLIIQSIYHYIDKNIESIDILLENGDLIQGGAFFQAESPEIYKKIKEECQRKQGAAVWFSSNSDDRTIFCARQIRKTSYSDFLSSLGYLIIRIDLKSILQQSSVLTENSFIYISDDSDNPIYSSDYPNKISFSVQSENNKKYEIKKSGGQTLFIVHGHLSSPSWNIRMGIPYADVFESVILAKIATILLIIVSIVLTLVLSGVCVQSITKRFDMLIFKMNRLKSGKLEVLESDNPPGQDELGLLNQYFDEMTLEFKAMIDDNYVKQMLIAQAQLKALEQQINPHFLYNTLDTIKWFAKHCGEKNIPVIVESLGSLLRNSLSQDSDVISLKKELSFVNNYLQIQKIRFPDLLNLVVDVDEWILEVKTPKMSIQPLVENAIIYSMEEIQDVYTVNIRIKDTGDTVTISVENDGSQIDENILEKLNNNSIKPTGHGIGLVNIDTRIKLIFGEKYGVSFSSFANHVIVSFSIPKSYQSN</sequence>
<feature type="transmembrane region" description="Helical" evidence="1">
    <location>
        <begin position="18"/>
        <end position="37"/>
    </location>
</feature>
<dbReference type="PANTHER" id="PTHR34220:SF7">
    <property type="entry name" value="SENSOR HISTIDINE KINASE YPDA"/>
    <property type="match status" value="1"/>
</dbReference>
<keyword evidence="1" id="KW-0812">Transmembrane</keyword>
<keyword evidence="1" id="KW-1133">Transmembrane helix</keyword>
<dbReference type="InterPro" id="IPR003594">
    <property type="entry name" value="HATPase_dom"/>
</dbReference>
<dbReference type="Gene3D" id="6.10.340.10">
    <property type="match status" value="1"/>
</dbReference>
<dbReference type="Gene3D" id="3.30.565.10">
    <property type="entry name" value="Histidine kinase-like ATPase, C-terminal domain"/>
    <property type="match status" value="1"/>
</dbReference>
<dbReference type="PANTHER" id="PTHR34220">
    <property type="entry name" value="SENSOR HISTIDINE KINASE YPDA"/>
    <property type="match status" value="1"/>
</dbReference>
<gene>
    <name evidence="4" type="ORF">BN578_01093</name>
</gene>
<organism evidence="4 5">
    <name type="scientific">[Clostridium] leptum CAG:27</name>
    <dbReference type="NCBI Taxonomy" id="1263068"/>
    <lineage>
        <taxon>Bacteria</taxon>
        <taxon>Bacillati</taxon>
        <taxon>Bacillota</taxon>
        <taxon>Clostridia</taxon>
        <taxon>Eubacteriales</taxon>
        <taxon>Oscillospiraceae</taxon>
        <taxon>Oscillospiraceae incertae sedis</taxon>
    </lineage>
</organism>
<comment type="caution">
    <text evidence="4">The sequence shown here is derived from an EMBL/GenBank/DDBJ whole genome shotgun (WGS) entry which is preliminary data.</text>
</comment>
<dbReference type="InterPro" id="IPR036890">
    <property type="entry name" value="HATPase_C_sf"/>
</dbReference>
<evidence type="ECO:0000256" key="1">
    <source>
        <dbReference type="SAM" id="Phobius"/>
    </source>
</evidence>
<keyword evidence="1" id="KW-0472">Membrane</keyword>
<evidence type="ECO:0000313" key="4">
    <source>
        <dbReference type="EMBL" id="CDC05712.1"/>
    </source>
</evidence>
<name>R6P716_9FIRM</name>
<evidence type="ECO:0000259" key="2">
    <source>
        <dbReference type="Pfam" id="PF02518"/>
    </source>
</evidence>
<proteinExistence type="predicted"/>
<dbReference type="InterPro" id="IPR050640">
    <property type="entry name" value="Bact_2-comp_sensor_kinase"/>
</dbReference>
<dbReference type="Pfam" id="PF06580">
    <property type="entry name" value="His_kinase"/>
    <property type="match status" value="1"/>
</dbReference>
<evidence type="ECO:0000313" key="5">
    <source>
        <dbReference type="Proteomes" id="UP000018168"/>
    </source>
</evidence>
<feature type="transmembrane region" description="Helical" evidence="1">
    <location>
        <begin position="287"/>
        <end position="312"/>
    </location>
</feature>
<reference evidence="4" key="1">
    <citation type="submission" date="2012-11" db="EMBL/GenBank/DDBJ databases">
        <title>Dependencies among metagenomic species, viruses, plasmids and units of genetic variation.</title>
        <authorList>
            <person name="Nielsen H.B."/>
            <person name="Almeida M."/>
            <person name="Juncker A.S."/>
            <person name="Rasmussen S."/>
            <person name="Li J."/>
            <person name="Sunagawa S."/>
            <person name="Plichta D."/>
            <person name="Gautier L."/>
            <person name="Le Chatelier E."/>
            <person name="Peletier E."/>
            <person name="Bonde I."/>
            <person name="Nielsen T."/>
            <person name="Manichanh C."/>
            <person name="Arumugam M."/>
            <person name="Batto J."/>
            <person name="Santos M.B.Q.D."/>
            <person name="Blom N."/>
            <person name="Borruel N."/>
            <person name="Burgdorf K.S."/>
            <person name="Boumezbeur F."/>
            <person name="Casellas F."/>
            <person name="Dore J."/>
            <person name="Guarner F."/>
            <person name="Hansen T."/>
            <person name="Hildebrand F."/>
            <person name="Kaas R.S."/>
            <person name="Kennedy S."/>
            <person name="Kristiansen K."/>
            <person name="Kultima J.R."/>
            <person name="Leonard P."/>
            <person name="Levenez F."/>
            <person name="Lund O."/>
            <person name="Moumen B."/>
            <person name="Le Paslier D."/>
            <person name="Pons N."/>
            <person name="Pedersen O."/>
            <person name="Prifti E."/>
            <person name="Qin J."/>
            <person name="Raes J."/>
            <person name="Tap J."/>
            <person name="Tims S."/>
            <person name="Ussery D.W."/>
            <person name="Yamada T."/>
            <person name="MetaHit consortium"/>
            <person name="Renault P."/>
            <person name="Sicheritz-Ponten T."/>
            <person name="Bork P."/>
            <person name="Wang J."/>
            <person name="Brunak S."/>
            <person name="Ehrlich S.D."/>
        </authorList>
    </citation>
    <scope>NUCLEOTIDE SEQUENCE [LARGE SCALE GENOMIC DNA]</scope>
</reference>
<feature type="domain" description="Histidine kinase/HSP90-like ATPase" evidence="2">
    <location>
        <begin position="474"/>
        <end position="547"/>
    </location>
</feature>
<dbReference type="Proteomes" id="UP000018168">
    <property type="component" value="Unassembled WGS sequence"/>
</dbReference>
<dbReference type="GO" id="GO:0000155">
    <property type="term" value="F:phosphorelay sensor kinase activity"/>
    <property type="evidence" value="ECO:0007669"/>
    <property type="project" value="InterPro"/>
</dbReference>
<feature type="domain" description="Signal transduction histidine kinase internal region" evidence="3">
    <location>
        <begin position="375"/>
        <end position="452"/>
    </location>
</feature>
<dbReference type="Pfam" id="PF02518">
    <property type="entry name" value="HATPase_c"/>
    <property type="match status" value="1"/>
</dbReference>
<dbReference type="InterPro" id="IPR010559">
    <property type="entry name" value="Sig_transdc_His_kin_internal"/>
</dbReference>